<dbReference type="AlphaFoldDB" id="A0A2M6W1C1"/>
<feature type="non-terminal residue" evidence="4">
    <location>
        <position position="1"/>
    </location>
</feature>
<comment type="similarity">
    <text evidence="1">Belongs to the ABC transporter superfamily.</text>
</comment>
<keyword evidence="2" id="KW-0813">Transport</keyword>
<dbReference type="InterPro" id="IPR017871">
    <property type="entry name" value="ABC_transporter-like_CS"/>
</dbReference>
<dbReference type="Gene3D" id="3.40.50.300">
    <property type="entry name" value="P-loop containing nucleotide triphosphate hydrolases"/>
    <property type="match status" value="1"/>
</dbReference>
<proteinExistence type="inferred from homology"/>
<sequence>DGASVKESIGRIGYVPQRFSFDKTLPITVEEFLHLSVCGRKQHIKKDNINSVLDMVDMKVQKFKRLGALSGGQLQRILIARALLHERDIMILDEPSTGIDAVGERSLYKMIKSINEKKKTTFIIVSHELDFVTKYADSVVCLNRKLICHDAPEKALLCEGVKELYGSHVAVHLHHKH</sequence>
<dbReference type="Pfam" id="PF00005">
    <property type="entry name" value="ABC_tran"/>
    <property type="match status" value="1"/>
</dbReference>
<accession>A0A2M6W1C1</accession>
<name>A0A2M6W1C1_9BACT</name>
<dbReference type="PANTHER" id="PTHR42734:SF17">
    <property type="entry name" value="METAL TRANSPORT SYSTEM ATP-BINDING PROTEIN TM_0124-RELATED"/>
    <property type="match status" value="1"/>
</dbReference>
<reference evidence="5" key="1">
    <citation type="submission" date="2017-09" db="EMBL/GenBank/DDBJ databases">
        <title>Depth-based differentiation of microbial function through sediment-hosted aquifers and enrichment of novel symbionts in the deep terrestrial subsurface.</title>
        <authorList>
            <person name="Probst A.J."/>
            <person name="Ladd B."/>
            <person name="Jarett J.K."/>
            <person name="Geller-Mcgrath D.E."/>
            <person name="Sieber C.M.K."/>
            <person name="Emerson J.B."/>
            <person name="Anantharaman K."/>
            <person name="Thomas B.C."/>
            <person name="Malmstrom R."/>
            <person name="Stieglmeier M."/>
            <person name="Klingl A."/>
            <person name="Woyke T."/>
            <person name="Ryan C.M."/>
            <person name="Banfield J.F."/>
        </authorList>
    </citation>
    <scope>NUCLEOTIDE SEQUENCE [LARGE SCALE GENOMIC DNA]</scope>
</reference>
<dbReference type="PROSITE" id="PS00211">
    <property type="entry name" value="ABC_TRANSPORTER_1"/>
    <property type="match status" value="1"/>
</dbReference>
<keyword evidence="4" id="KW-0547">Nucleotide-binding</keyword>
<evidence type="ECO:0000313" key="5">
    <source>
        <dbReference type="Proteomes" id="UP000229362"/>
    </source>
</evidence>
<feature type="domain" description="ABC transporter" evidence="3">
    <location>
        <begin position="7"/>
        <end position="96"/>
    </location>
</feature>
<evidence type="ECO:0000259" key="3">
    <source>
        <dbReference type="Pfam" id="PF00005"/>
    </source>
</evidence>
<protein>
    <submittedName>
        <fullName evidence="4">Zinc ABC transporter ATP-binding protein</fullName>
    </submittedName>
</protein>
<gene>
    <name evidence="4" type="ORF">COU33_02220</name>
</gene>
<dbReference type="GO" id="GO:0016887">
    <property type="term" value="F:ATP hydrolysis activity"/>
    <property type="evidence" value="ECO:0007669"/>
    <property type="project" value="InterPro"/>
</dbReference>
<dbReference type="SUPFAM" id="SSF52540">
    <property type="entry name" value="P-loop containing nucleoside triphosphate hydrolases"/>
    <property type="match status" value="1"/>
</dbReference>
<keyword evidence="4" id="KW-0067">ATP-binding</keyword>
<dbReference type="EMBL" id="PFBZ01000098">
    <property type="protein sequence ID" value="PIT86606.1"/>
    <property type="molecule type" value="Genomic_DNA"/>
</dbReference>
<dbReference type="PANTHER" id="PTHR42734">
    <property type="entry name" value="METAL TRANSPORT SYSTEM ATP-BINDING PROTEIN TM_0124-RELATED"/>
    <property type="match status" value="1"/>
</dbReference>
<comment type="caution">
    <text evidence="4">The sequence shown here is derived from an EMBL/GenBank/DDBJ whole genome shotgun (WGS) entry which is preliminary data.</text>
</comment>
<evidence type="ECO:0000256" key="2">
    <source>
        <dbReference type="ARBA" id="ARBA00022448"/>
    </source>
</evidence>
<dbReference type="InterPro" id="IPR003439">
    <property type="entry name" value="ABC_transporter-like_ATP-bd"/>
</dbReference>
<evidence type="ECO:0000313" key="4">
    <source>
        <dbReference type="EMBL" id="PIT86606.1"/>
    </source>
</evidence>
<organism evidence="4 5">
    <name type="scientific">Candidatus Magasanikbacteria bacterium CG10_big_fil_rev_8_21_14_0_10_43_6</name>
    <dbReference type="NCBI Taxonomy" id="1974650"/>
    <lineage>
        <taxon>Bacteria</taxon>
        <taxon>Candidatus Magasanikiibacteriota</taxon>
    </lineage>
</organism>
<dbReference type="Proteomes" id="UP000229362">
    <property type="component" value="Unassembled WGS sequence"/>
</dbReference>
<dbReference type="InterPro" id="IPR027417">
    <property type="entry name" value="P-loop_NTPase"/>
</dbReference>
<dbReference type="InterPro" id="IPR050153">
    <property type="entry name" value="Metal_Ion_Import_ABC"/>
</dbReference>
<evidence type="ECO:0000256" key="1">
    <source>
        <dbReference type="ARBA" id="ARBA00005417"/>
    </source>
</evidence>
<dbReference type="GO" id="GO:0005524">
    <property type="term" value="F:ATP binding"/>
    <property type="evidence" value="ECO:0007669"/>
    <property type="project" value="UniProtKB-KW"/>
</dbReference>